<dbReference type="AlphaFoldDB" id="A0A1C7D8H6"/>
<evidence type="ECO:0000256" key="4">
    <source>
        <dbReference type="PIRSR" id="PIRSR001434-2"/>
    </source>
</evidence>
<dbReference type="InterPro" id="IPR015424">
    <property type="entry name" value="PyrdxlP-dep_Trfase"/>
</dbReference>
<dbReference type="SUPFAM" id="SSF53383">
    <property type="entry name" value="PLP-dependent transferases"/>
    <property type="match status" value="1"/>
</dbReference>
<reference evidence="6 7" key="1">
    <citation type="submission" date="2016-07" db="EMBL/GenBank/DDBJ databases">
        <title>Complete genome sequence of Altererythrobacter namhicola JCM 16345T, containing esterase-encoding genes.</title>
        <authorList>
            <person name="Cheng H."/>
            <person name="Wu Y.-H."/>
            <person name="Jian S.-L."/>
            <person name="Huo Y.-Y."/>
            <person name="Wang C.-S."/>
            <person name="Xu X.-W."/>
        </authorList>
    </citation>
    <scope>NUCLEOTIDE SEQUENCE [LARGE SCALE GENOMIC DNA]</scope>
    <source>
        <strain evidence="6 7">JCM 16345</strain>
    </source>
</reference>
<dbReference type="FunFam" id="3.40.640.10:FF:000046">
    <property type="entry name" value="Cystathionine gamma-lyase"/>
    <property type="match status" value="1"/>
</dbReference>
<dbReference type="PATRIC" id="fig|645517.4.peg.1279"/>
<dbReference type="Proteomes" id="UP000092698">
    <property type="component" value="Chromosome"/>
</dbReference>
<comment type="catalytic activity">
    <reaction evidence="3">
        <text>O-succinyl-L-homoserine + hydrogen sulfide = L-homocysteine + succinate</text>
        <dbReference type="Rhea" id="RHEA:27826"/>
        <dbReference type="ChEBI" id="CHEBI:29919"/>
        <dbReference type="ChEBI" id="CHEBI:30031"/>
        <dbReference type="ChEBI" id="CHEBI:57661"/>
        <dbReference type="ChEBI" id="CHEBI:58199"/>
    </reaction>
</comment>
<evidence type="ECO:0000256" key="3">
    <source>
        <dbReference type="HAMAP-Rule" id="MF_02056"/>
    </source>
</evidence>
<evidence type="ECO:0000256" key="1">
    <source>
        <dbReference type="ARBA" id="ARBA00001933"/>
    </source>
</evidence>
<protein>
    <recommendedName>
        <fullName evidence="3">O-succinylhomoserine sulfhydrylase</fullName>
        <shortName evidence="3">OSH sulfhydrylase</shortName>
        <shortName evidence="3">OSHS sulfhydrylase</shortName>
        <ecNumber evidence="3">2.5.1.-</ecNumber>
    </recommendedName>
</protein>
<keyword evidence="2 3" id="KW-0663">Pyridoxal phosphate</keyword>
<dbReference type="InterPro" id="IPR015421">
    <property type="entry name" value="PyrdxlP-dep_Trfase_major"/>
</dbReference>
<comment type="cofactor">
    <cofactor evidence="1 3 5">
        <name>pyridoxal 5'-phosphate</name>
        <dbReference type="ChEBI" id="CHEBI:597326"/>
    </cofactor>
</comment>
<dbReference type="KEGG" id="anh:A6F65_01287"/>
<dbReference type="GO" id="GO:0019346">
    <property type="term" value="P:transsulfuration"/>
    <property type="evidence" value="ECO:0007669"/>
    <property type="project" value="InterPro"/>
</dbReference>
<comment type="function">
    <text evidence="3">Catalyzes the formation of L-homocysteine from O-succinyl-L-homoserine (OSHS) and hydrogen sulfide.</text>
</comment>
<dbReference type="GO" id="GO:0005737">
    <property type="term" value="C:cytoplasm"/>
    <property type="evidence" value="ECO:0007669"/>
    <property type="project" value="TreeGrafter"/>
</dbReference>
<dbReference type="Gene3D" id="3.90.1150.10">
    <property type="entry name" value="Aspartate Aminotransferase, domain 1"/>
    <property type="match status" value="1"/>
</dbReference>
<dbReference type="PIRSF" id="PIRSF001434">
    <property type="entry name" value="CGS"/>
    <property type="match status" value="1"/>
</dbReference>
<evidence type="ECO:0000256" key="2">
    <source>
        <dbReference type="ARBA" id="ARBA00022898"/>
    </source>
</evidence>
<proteinExistence type="inferred from homology"/>
<keyword evidence="3" id="KW-0028">Amino-acid biosynthesis</keyword>
<dbReference type="EC" id="2.5.1.-" evidence="3"/>
<accession>A0A1C7D8H6</accession>
<keyword evidence="7" id="KW-1185">Reference proteome</keyword>
<comment type="pathway">
    <text evidence="3">Amino-acid biosynthesis; L-methionine biosynthesis via de novo pathway; L-homocysteine from O-succinyl-L-homoserine: step 1/1.</text>
</comment>
<dbReference type="GO" id="GO:0071266">
    <property type="term" value="P:'de novo' L-methionine biosynthetic process"/>
    <property type="evidence" value="ECO:0007669"/>
    <property type="project" value="UniProtKB-UniRule"/>
</dbReference>
<evidence type="ECO:0000313" key="7">
    <source>
        <dbReference type="Proteomes" id="UP000092698"/>
    </source>
</evidence>
<keyword evidence="3" id="KW-0486">Methionine biosynthesis</keyword>
<sequence length="437" mass="47001">MRVGVAGKPLYRRHNCAPACRVATGSLQPVPMKKTTGMDRSVTKGWRKATQAVRAGTWRSEHGETSEALFLTSGYTYEDAATPAARFAGEDAGMTYSRLQNPTVAMLEERIAMLEGAEACRVQASGMAAMTTALLCQLQAGDHVVAARAAFGSCRWLVDNLLPKFGIETTVIDSADNDAWDKAVRPETKVFFFESPANPTLDLVDMEFVCGMAKEAGITTVVDNAFCSPALQRPMEFGADVVAYSATKLMEGQGRVLAGAVCGSEEWINEVLLPFQRNTGPNLAPFNAWVVLKGLETLDLRARRQSENALALGQSMEDRIIRAGGTMLHPGLPSHPQYALAQKQMDACGPIFSFILPGGREQAHAVLDALELVDISNNIGDAKSLMCHPASTTHANMGEEERAKMGVHEGMLRINVGLEDARDVIADMDQALGAAGL</sequence>
<dbReference type="GO" id="GO:0016765">
    <property type="term" value="F:transferase activity, transferring alkyl or aryl (other than methyl) groups"/>
    <property type="evidence" value="ECO:0007669"/>
    <property type="project" value="UniProtKB-UniRule"/>
</dbReference>
<dbReference type="GO" id="GO:0071268">
    <property type="term" value="P:homocysteine biosynthetic process"/>
    <property type="evidence" value="ECO:0007669"/>
    <property type="project" value="InterPro"/>
</dbReference>
<dbReference type="GO" id="GO:0030170">
    <property type="term" value="F:pyridoxal phosphate binding"/>
    <property type="evidence" value="ECO:0007669"/>
    <property type="project" value="UniProtKB-UniRule"/>
</dbReference>
<dbReference type="Pfam" id="PF01053">
    <property type="entry name" value="Cys_Met_Meta_PP"/>
    <property type="match status" value="1"/>
</dbReference>
<dbReference type="GO" id="GO:0016846">
    <property type="term" value="F:carbon-sulfur lyase activity"/>
    <property type="evidence" value="ECO:0007669"/>
    <property type="project" value="TreeGrafter"/>
</dbReference>
<dbReference type="InterPro" id="IPR015422">
    <property type="entry name" value="PyrdxlP-dep_Trfase_small"/>
</dbReference>
<comment type="subunit">
    <text evidence="3">Homotetramer.</text>
</comment>
<organism evidence="6 7">
    <name type="scientific">Paraurantiacibacter namhicola</name>
    <dbReference type="NCBI Taxonomy" id="645517"/>
    <lineage>
        <taxon>Bacteria</taxon>
        <taxon>Pseudomonadati</taxon>
        <taxon>Pseudomonadota</taxon>
        <taxon>Alphaproteobacteria</taxon>
        <taxon>Sphingomonadales</taxon>
        <taxon>Erythrobacteraceae</taxon>
        <taxon>Paraurantiacibacter</taxon>
    </lineage>
</organism>
<gene>
    <name evidence="3 6" type="primary">metZ</name>
    <name evidence="6" type="ORF">A6F65_01287</name>
</gene>
<keyword evidence="3 6" id="KW-0808">Transferase</keyword>
<dbReference type="Gene3D" id="3.40.640.10">
    <property type="entry name" value="Type I PLP-dependent aspartate aminotransferase-like (Major domain)"/>
    <property type="match status" value="1"/>
</dbReference>
<dbReference type="EMBL" id="CP016545">
    <property type="protein sequence ID" value="ANU07593.1"/>
    <property type="molecule type" value="Genomic_DNA"/>
</dbReference>
<name>A0A1C7D8H6_9SPHN</name>
<dbReference type="CDD" id="cd00614">
    <property type="entry name" value="CGS_like"/>
    <property type="match status" value="1"/>
</dbReference>
<evidence type="ECO:0000313" key="6">
    <source>
        <dbReference type="EMBL" id="ANU07593.1"/>
    </source>
</evidence>
<dbReference type="PANTHER" id="PTHR11808">
    <property type="entry name" value="TRANS-SULFURATION ENZYME FAMILY MEMBER"/>
    <property type="match status" value="1"/>
</dbReference>
<dbReference type="UniPathway" id="UPA00051">
    <property type="reaction ID" value="UER00449"/>
</dbReference>
<evidence type="ECO:0000256" key="5">
    <source>
        <dbReference type="RuleBase" id="RU362118"/>
    </source>
</evidence>
<feature type="modified residue" description="N6-(pyridoxal phosphate)lysine" evidence="3 4">
    <location>
        <position position="248"/>
    </location>
</feature>
<dbReference type="InterPro" id="IPR000277">
    <property type="entry name" value="Cys/Met-Metab_PyrdxlP-dep_enz"/>
</dbReference>
<comment type="similarity">
    <text evidence="3">Belongs to the trans-sulfuration enzymes family. MetZ subfamily.</text>
</comment>
<dbReference type="PANTHER" id="PTHR11808:SF80">
    <property type="entry name" value="CYSTATHIONINE GAMMA-LYASE"/>
    <property type="match status" value="1"/>
</dbReference>
<dbReference type="STRING" id="645517.A6F65_01287"/>
<dbReference type="HAMAP" id="MF_02056">
    <property type="entry name" value="MetZ"/>
    <property type="match status" value="1"/>
</dbReference>
<dbReference type="InterPro" id="IPR006234">
    <property type="entry name" value="O-succ-hSer_sulfhydrylase"/>
</dbReference>